<evidence type="ECO:0000256" key="1">
    <source>
        <dbReference type="SAM" id="Phobius"/>
    </source>
</evidence>
<accession>S3XIZ7</accession>
<dbReference type="HOGENOM" id="CLU_917751_0_0_7"/>
<dbReference type="PATRIC" id="fig|883165.3.peg.878"/>
<comment type="caution">
    <text evidence="2">The sequence shown here is derived from an EMBL/GenBank/DDBJ whole genome shotgun (WGS) entry which is preliminary data.</text>
</comment>
<dbReference type="Proteomes" id="UP000014539">
    <property type="component" value="Unassembled WGS sequence"/>
</dbReference>
<evidence type="ECO:0000313" key="3">
    <source>
        <dbReference type="Proteomes" id="UP000014539"/>
    </source>
</evidence>
<dbReference type="Pfam" id="PF07963">
    <property type="entry name" value="N_methyl"/>
    <property type="match status" value="1"/>
</dbReference>
<keyword evidence="1" id="KW-0812">Transmembrane</keyword>
<feature type="transmembrane region" description="Helical" evidence="1">
    <location>
        <begin position="7"/>
        <end position="29"/>
    </location>
</feature>
<dbReference type="SUPFAM" id="SSF54523">
    <property type="entry name" value="Pili subunits"/>
    <property type="match status" value="1"/>
</dbReference>
<dbReference type="NCBIfam" id="TIGR02532">
    <property type="entry name" value="IV_pilin_GFxxxE"/>
    <property type="match status" value="1"/>
</dbReference>
<keyword evidence="3" id="KW-1185">Reference proteome</keyword>
<keyword evidence="1" id="KW-1133">Transmembrane helix</keyword>
<dbReference type="InterPro" id="IPR012902">
    <property type="entry name" value="N_methyl_site"/>
</dbReference>
<reference evidence="2 3" key="1">
    <citation type="submission" date="2013-06" db="EMBL/GenBank/DDBJ databases">
        <title>The Genome Sequence of Campylobacter ureolyticus ACS-301-V-SCH3B.</title>
        <authorList>
            <consortium name="The Broad Institute Genomics Platform"/>
            <person name="Earl A."/>
            <person name="Ward D."/>
            <person name="Feldgarden M."/>
            <person name="Gevers D."/>
            <person name="Saerens B."/>
            <person name="Vaneechoutte M."/>
            <person name="Walker B."/>
            <person name="Young S."/>
            <person name="Zeng Q."/>
            <person name="Gargeya S."/>
            <person name="Fitzgerald M."/>
            <person name="Haas B."/>
            <person name="Abouelleil A."/>
            <person name="Allen A.W."/>
            <person name="Alvarado L."/>
            <person name="Arachchi H.M."/>
            <person name="Berlin A.M."/>
            <person name="Chapman S.B."/>
            <person name="Gainer-Dewar J."/>
            <person name="Goldberg J."/>
            <person name="Griggs A."/>
            <person name="Gujja S."/>
            <person name="Hansen M."/>
            <person name="Howarth C."/>
            <person name="Imamovic A."/>
            <person name="Ireland A."/>
            <person name="Larimer J."/>
            <person name="McCowan C."/>
            <person name="Murphy C."/>
            <person name="Pearson M."/>
            <person name="Poon T.W."/>
            <person name="Priest M."/>
            <person name="Roberts A."/>
            <person name="Saif S."/>
            <person name="Shea T."/>
            <person name="Sisk P."/>
            <person name="Sykes S."/>
            <person name="Wortman J."/>
            <person name="Nusbaum C."/>
            <person name="Birren B."/>
        </authorList>
    </citation>
    <scope>NUCLEOTIDE SEQUENCE [LARGE SCALE GENOMIC DNA]</scope>
    <source>
        <strain evidence="2 3">ACS-301-V-Sch3b</strain>
    </source>
</reference>
<sequence length="298" mass="33098">MIKKAFTLIELILVIVILAILSLIGTNIYTNVYKNYLTSKIVDEVEDKTQLALDQIASRLSDRVKQATIGRKSSDTNNIVLVYDSRLEHDHDILEWIGQSTQSRNLAGANVDSSIGWSGFLDMGIYENSKRILIGGRLPAATEVINSVSRGKSQNLAMIFQGISTNKENGYGFRENENPDKIMVFNMPSSGAGITLVNPYAGGQISDRYQIAHSAYAIVPERNAAGGDNLYLYYDYRPWMGQRYSDGKKSLLIENITLFRFRGFSASGMDLKLCVNAGAQNHGVTDNRFVVCKTKVVF</sequence>
<evidence type="ECO:0000313" key="2">
    <source>
        <dbReference type="EMBL" id="EPH09342.1"/>
    </source>
</evidence>
<keyword evidence="1" id="KW-0472">Membrane</keyword>
<dbReference type="InterPro" id="IPR045584">
    <property type="entry name" value="Pilin-like"/>
</dbReference>
<dbReference type="RefSeq" id="WP_016646716.1">
    <property type="nucleotide sequence ID" value="NZ_KE340326.1"/>
</dbReference>
<name>S3XIZ7_9BACT</name>
<dbReference type="AlphaFoldDB" id="S3XIZ7"/>
<dbReference type="Gene3D" id="3.30.700.10">
    <property type="entry name" value="Glycoprotein, Type 4 Pilin"/>
    <property type="match status" value="1"/>
</dbReference>
<gene>
    <name evidence="2" type="ORF">HMPREF9309_00861</name>
</gene>
<proteinExistence type="predicted"/>
<dbReference type="EMBL" id="AGYD01000005">
    <property type="protein sequence ID" value="EPH09342.1"/>
    <property type="molecule type" value="Genomic_DNA"/>
</dbReference>
<protein>
    <submittedName>
        <fullName evidence="2">Prepilin-type N-terminal cleavage/methylation domain-containing protein</fullName>
    </submittedName>
</protein>
<organism evidence="2 3">
    <name type="scientific">Campylobacter ureolyticus ACS-301-V-Sch3b</name>
    <dbReference type="NCBI Taxonomy" id="883165"/>
    <lineage>
        <taxon>Bacteria</taxon>
        <taxon>Pseudomonadati</taxon>
        <taxon>Campylobacterota</taxon>
        <taxon>Epsilonproteobacteria</taxon>
        <taxon>Campylobacterales</taxon>
        <taxon>Campylobacteraceae</taxon>
        <taxon>Campylobacter</taxon>
    </lineage>
</organism>